<feature type="domain" description="WCX" evidence="4">
    <location>
        <begin position="236"/>
        <end position="318"/>
    </location>
</feature>
<evidence type="ECO:0000259" key="4">
    <source>
        <dbReference type="Pfam" id="PF25583"/>
    </source>
</evidence>
<evidence type="ECO:0000259" key="2">
    <source>
        <dbReference type="Pfam" id="PF08279"/>
    </source>
</evidence>
<dbReference type="PROSITE" id="PS52050">
    <property type="entry name" value="WYL"/>
    <property type="match status" value="1"/>
</dbReference>
<dbReference type="PANTHER" id="PTHR34580">
    <property type="match status" value="1"/>
</dbReference>
<evidence type="ECO:0000256" key="1">
    <source>
        <dbReference type="SAM" id="MobiDB-lite"/>
    </source>
</evidence>
<dbReference type="Pfam" id="PF13280">
    <property type="entry name" value="WYL"/>
    <property type="match status" value="1"/>
</dbReference>
<feature type="region of interest" description="Disordered" evidence="1">
    <location>
        <begin position="324"/>
        <end position="353"/>
    </location>
</feature>
<proteinExistence type="predicted"/>
<protein>
    <submittedName>
        <fullName evidence="5">WYL domain-containing protein</fullName>
    </submittedName>
</protein>
<dbReference type="EMBL" id="CP102332">
    <property type="protein sequence ID" value="UUS29608.1"/>
    <property type="molecule type" value="Genomic_DNA"/>
</dbReference>
<keyword evidence="6" id="KW-1185">Reference proteome</keyword>
<dbReference type="InterPro" id="IPR051534">
    <property type="entry name" value="CBASS_pafABC_assoc_protein"/>
</dbReference>
<dbReference type="InterPro" id="IPR057727">
    <property type="entry name" value="WCX_dom"/>
</dbReference>
<feature type="domain" description="WYL" evidence="3">
    <location>
        <begin position="140"/>
        <end position="203"/>
    </location>
</feature>
<dbReference type="InterPro" id="IPR036390">
    <property type="entry name" value="WH_DNA-bd_sf"/>
</dbReference>
<dbReference type="Proteomes" id="UP001060150">
    <property type="component" value="Chromosome"/>
</dbReference>
<name>A0ABY5N0B5_9ACTN</name>
<accession>A0ABY5N0B5</accession>
<dbReference type="PANTHER" id="PTHR34580:SF1">
    <property type="entry name" value="PROTEIN PAFC"/>
    <property type="match status" value="1"/>
</dbReference>
<dbReference type="InterPro" id="IPR036388">
    <property type="entry name" value="WH-like_DNA-bd_sf"/>
</dbReference>
<dbReference type="Pfam" id="PF25583">
    <property type="entry name" value="WCX"/>
    <property type="match status" value="1"/>
</dbReference>
<dbReference type="InterPro" id="IPR013196">
    <property type="entry name" value="HTH_11"/>
</dbReference>
<gene>
    <name evidence="5" type="ORF">NRO40_01320</name>
</gene>
<dbReference type="SUPFAM" id="SSF46785">
    <property type="entry name" value="Winged helix' DNA-binding domain"/>
    <property type="match status" value="1"/>
</dbReference>
<feature type="compositionally biased region" description="Gly residues" evidence="1">
    <location>
        <begin position="334"/>
        <end position="346"/>
    </location>
</feature>
<dbReference type="InterPro" id="IPR026881">
    <property type="entry name" value="WYL_dom"/>
</dbReference>
<evidence type="ECO:0000313" key="5">
    <source>
        <dbReference type="EMBL" id="UUS29608.1"/>
    </source>
</evidence>
<evidence type="ECO:0000259" key="3">
    <source>
        <dbReference type="Pfam" id="PF13280"/>
    </source>
</evidence>
<sequence>MSAGRLLSLLLLLQSRGRVTARGAAKELDVSVRTAYRDLARLRDAGVPLYAEPGPGGGYGLVDGYRTRLTGLSEGEARALFLAGLPGPAVDLGLGAEVAAARLKLLAALPAGHRQEAARTAAVFHLDAPGWYRASEPAPHLPVLVDAVLGRRAVDVRYRRWRTPREVSRRLRPYGLVLKSGTWYLVAAGGRVATYRVDRVLDAVPTGEVFDRPGDFDLEAYWTAYLEDFTARRHTGTATVRFSPRGRARLPDNAPPEVVRAVDATAVPVGEGGWVEAVVPTEGVEHACGELLRLGADVEVVAPPELRRAMAATVRALARAYDTGPAPADVADGTGTGGVADGAGTGDGRRGGR</sequence>
<feature type="domain" description="Helix-turn-helix type 11" evidence="2">
    <location>
        <begin position="5"/>
        <end position="59"/>
    </location>
</feature>
<dbReference type="RefSeq" id="WP_079046829.1">
    <property type="nucleotide sequence ID" value="NZ_CP102332.1"/>
</dbReference>
<organism evidence="5 6">
    <name type="scientific">Streptomyces changanensis</name>
    <dbReference type="NCBI Taxonomy" id="2964669"/>
    <lineage>
        <taxon>Bacteria</taxon>
        <taxon>Bacillati</taxon>
        <taxon>Actinomycetota</taxon>
        <taxon>Actinomycetes</taxon>
        <taxon>Kitasatosporales</taxon>
        <taxon>Streptomycetaceae</taxon>
        <taxon>Streptomyces</taxon>
    </lineage>
</organism>
<dbReference type="Pfam" id="PF08279">
    <property type="entry name" value="HTH_11"/>
    <property type="match status" value="1"/>
</dbReference>
<evidence type="ECO:0000313" key="6">
    <source>
        <dbReference type="Proteomes" id="UP001060150"/>
    </source>
</evidence>
<dbReference type="Gene3D" id="1.10.10.10">
    <property type="entry name" value="Winged helix-like DNA-binding domain superfamily/Winged helix DNA-binding domain"/>
    <property type="match status" value="1"/>
</dbReference>
<reference evidence="5" key="1">
    <citation type="submission" date="2022-08" db="EMBL/GenBank/DDBJ databases">
        <title>Streptomyces changanensis sp. nov., an actinomycete isolated from soil.</title>
        <authorList>
            <person name="Wu H."/>
            <person name="Han L."/>
        </authorList>
    </citation>
    <scope>NUCLEOTIDE SEQUENCE</scope>
    <source>
        <strain evidence="5">HL-66</strain>
    </source>
</reference>